<protein>
    <submittedName>
        <fullName evidence="1">Uncharacterized protein</fullName>
    </submittedName>
</protein>
<feature type="non-terminal residue" evidence="1">
    <location>
        <position position="1"/>
    </location>
</feature>
<organism evidence="1 2">
    <name type="scientific">Colocasia esculenta</name>
    <name type="common">Wild taro</name>
    <name type="synonym">Arum esculentum</name>
    <dbReference type="NCBI Taxonomy" id="4460"/>
    <lineage>
        <taxon>Eukaryota</taxon>
        <taxon>Viridiplantae</taxon>
        <taxon>Streptophyta</taxon>
        <taxon>Embryophyta</taxon>
        <taxon>Tracheophyta</taxon>
        <taxon>Spermatophyta</taxon>
        <taxon>Magnoliopsida</taxon>
        <taxon>Liliopsida</taxon>
        <taxon>Araceae</taxon>
        <taxon>Aroideae</taxon>
        <taxon>Colocasieae</taxon>
        <taxon>Colocasia</taxon>
    </lineage>
</organism>
<sequence length="169" mass="18218">MAQTTTGAQRLQIEHDPSNHIVSIAEGCAIMGDTHSTEVPSFQGAETEVGDIEPAASLPTGQRIEDIAPKHIELIKPYGRPDERSVLEPELVIPVVQENFSNTSEEVAPAEGEHVVVPVEESENVPVVEGELEEEEFPMEDAPAQGEPVAAIFKDPFVEGILEDASDVN</sequence>
<accession>A0A843VJB9</accession>
<reference evidence="1" key="1">
    <citation type="submission" date="2017-07" db="EMBL/GenBank/DDBJ databases">
        <title>Taro Niue Genome Assembly and Annotation.</title>
        <authorList>
            <person name="Atibalentja N."/>
            <person name="Keating K."/>
            <person name="Fields C.J."/>
        </authorList>
    </citation>
    <scope>NUCLEOTIDE SEQUENCE</scope>
    <source>
        <strain evidence="1">Niue_2</strain>
        <tissue evidence="1">Leaf</tissue>
    </source>
</reference>
<dbReference type="AlphaFoldDB" id="A0A843VJB9"/>
<evidence type="ECO:0000313" key="2">
    <source>
        <dbReference type="Proteomes" id="UP000652761"/>
    </source>
</evidence>
<gene>
    <name evidence="1" type="ORF">Taro_031647</name>
</gene>
<dbReference type="EMBL" id="NMUH01002268">
    <property type="protein sequence ID" value="MQL98932.1"/>
    <property type="molecule type" value="Genomic_DNA"/>
</dbReference>
<proteinExistence type="predicted"/>
<dbReference type="Proteomes" id="UP000652761">
    <property type="component" value="Unassembled WGS sequence"/>
</dbReference>
<comment type="caution">
    <text evidence="1">The sequence shown here is derived from an EMBL/GenBank/DDBJ whole genome shotgun (WGS) entry which is preliminary data.</text>
</comment>
<keyword evidence="2" id="KW-1185">Reference proteome</keyword>
<name>A0A843VJB9_COLES</name>
<evidence type="ECO:0000313" key="1">
    <source>
        <dbReference type="EMBL" id="MQL98932.1"/>
    </source>
</evidence>